<evidence type="ECO:0000259" key="6">
    <source>
        <dbReference type="PROSITE" id="PS50045"/>
    </source>
</evidence>
<dbReference type="SMART" id="SM00382">
    <property type="entry name" value="AAA"/>
    <property type="match status" value="1"/>
</dbReference>
<dbReference type="Gene3D" id="3.40.50.300">
    <property type="entry name" value="P-loop containing nucleotide triphosphate hydrolases"/>
    <property type="match status" value="1"/>
</dbReference>
<dbReference type="SUPFAM" id="SSF46689">
    <property type="entry name" value="Homeodomain-like"/>
    <property type="match status" value="1"/>
</dbReference>
<keyword evidence="4" id="KW-0804">Transcription</keyword>
<keyword evidence="2" id="KW-0067">ATP-binding</keyword>
<name>A0A429X233_SIMTE</name>
<organism evidence="9 10">
    <name type="scientific">Siminovitchia terrae</name>
    <name type="common">Bacillus terrae</name>
    <dbReference type="NCBI Taxonomy" id="1914933"/>
    <lineage>
        <taxon>Bacteria</taxon>
        <taxon>Bacillati</taxon>
        <taxon>Bacillota</taxon>
        <taxon>Bacilli</taxon>
        <taxon>Bacillales</taxon>
        <taxon>Bacillaceae</taxon>
        <taxon>Siminovitchia</taxon>
    </lineage>
</organism>
<dbReference type="GO" id="GO:0006355">
    <property type="term" value="P:regulation of DNA-templated transcription"/>
    <property type="evidence" value="ECO:0007669"/>
    <property type="project" value="InterPro"/>
</dbReference>
<dbReference type="Gene3D" id="1.10.10.60">
    <property type="entry name" value="Homeodomain-like"/>
    <property type="match status" value="1"/>
</dbReference>
<dbReference type="Pfam" id="PF25601">
    <property type="entry name" value="AAA_lid_14"/>
    <property type="match status" value="1"/>
</dbReference>
<gene>
    <name evidence="9" type="ORF">D5F11_022160</name>
    <name evidence="8" type="ORF">J6TS1_29610</name>
</gene>
<evidence type="ECO:0000256" key="2">
    <source>
        <dbReference type="ARBA" id="ARBA00022840"/>
    </source>
</evidence>
<dbReference type="SMART" id="SM00448">
    <property type="entry name" value="REC"/>
    <property type="match status" value="1"/>
</dbReference>
<accession>A0A429X233</accession>
<feature type="domain" description="Response regulatory" evidence="7">
    <location>
        <begin position="4"/>
        <end position="117"/>
    </location>
</feature>
<dbReference type="GO" id="GO:0043565">
    <property type="term" value="F:sequence-specific DNA binding"/>
    <property type="evidence" value="ECO:0007669"/>
    <property type="project" value="InterPro"/>
</dbReference>
<dbReference type="InterPro" id="IPR002197">
    <property type="entry name" value="HTH_Fis"/>
</dbReference>
<comment type="caution">
    <text evidence="9">The sequence shown here is derived from an EMBL/GenBank/DDBJ whole genome shotgun (WGS) entry which is preliminary data.</text>
</comment>
<dbReference type="EMBL" id="QYTW02000032">
    <property type="protein sequence ID" value="RST57526.1"/>
    <property type="molecule type" value="Genomic_DNA"/>
</dbReference>
<dbReference type="PROSITE" id="PS50045">
    <property type="entry name" value="SIGMA54_INTERACT_4"/>
    <property type="match status" value="1"/>
</dbReference>
<dbReference type="GO" id="GO:0000160">
    <property type="term" value="P:phosphorelay signal transduction system"/>
    <property type="evidence" value="ECO:0007669"/>
    <property type="project" value="InterPro"/>
</dbReference>
<feature type="modified residue" description="4-aspartylphosphate" evidence="5">
    <location>
        <position position="52"/>
    </location>
</feature>
<evidence type="ECO:0000313" key="10">
    <source>
        <dbReference type="Proteomes" id="UP000287296"/>
    </source>
</evidence>
<dbReference type="SUPFAM" id="SSF52540">
    <property type="entry name" value="P-loop containing nucleoside triphosphate hydrolases"/>
    <property type="match status" value="1"/>
</dbReference>
<dbReference type="Gene3D" id="1.10.8.60">
    <property type="match status" value="1"/>
</dbReference>
<evidence type="ECO:0000313" key="11">
    <source>
        <dbReference type="Proteomes" id="UP000680670"/>
    </source>
</evidence>
<dbReference type="InterPro" id="IPR011006">
    <property type="entry name" value="CheY-like_superfamily"/>
</dbReference>
<dbReference type="InterPro" id="IPR027417">
    <property type="entry name" value="P-loop_NTPase"/>
</dbReference>
<dbReference type="InterPro" id="IPR058031">
    <property type="entry name" value="AAA_lid_NorR"/>
</dbReference>
<dbReference type="FunFam" id="3.40.50.300:FF:000006">
    <property type="entry name" value="DNA-binding transcriptional regulator NtrC"/>
    <property type="match status" value="1"/>
</dbReference>
<evidence type="ECO:0000256" key="3">
    <source>
        <dbReference type="ARBA" id="ARBA00023015"/>
    </source>
</evidence>
<keyword evidence="1" id="KW-0547">Nucleotide-binding</keyword>
<reference evidence="9 10" key="1">
    <citation type="submission" date="2018-12" db="EMBL/GenBank/DDBJ databases">
        <authorList>
            <person name="Sun L."/>
            <person name="Chen Z."/>
        </authorList>
    </citation>
    <scope>NUCLEOTIDE SEQUENCE [LARGE SCALE GENOMIC DNA]</scope>
    <source>
        <strain evidence="9 10">LMG 29736</strain>
    </source>
</reference>
<dbReference type="Gene3D" id="3.40.50.2300">
    <property type="match status" value="1"/>
</dbReference>
<dbReference type="CDD" id="cd00009">
    <property type="entry name" value="AAA"/>
    <property type="match status" value="1"/>
</dbReference>
<evidence type="ECO:0000313" key="8">
    <source>
        <dbReference type="EMBL" id="GIN97091.1"/>
    </source>
</evidence>
<keyword evidence="11" id="KW-1185">Reference proteome</keyword>
<dbReference type="Pfam" id="PF00158">
    <property type="entry name" value="Sigma54_activat"/>
    <property type="match status" value="1"/>
</dbReference>
<dbReference type="SUPFAM" id="SSF52172">
    <property type="entry name" value="CheY-like"/>
    <property type="match status" value="1"/>
</dbReference>
<evidence type="ECO:0000256" key="5">
    <source>
        <dbReference type="PROSITE-ProRule" id="PRU00169"/>
    </source>
</evidence>
<dbReference type="PROSITE" id="PS50110">
    <property type="entry name" value="RESPONSE_REGULATORY"/>
    <property type="match status" value="1"/>
</dbReference>
<dbReference type="GO" id="GO:0005524">
    <property type="term" value="F:ATP binding"/>
    <property type="evidence" value="ECO:0007669"/>
    <property type="project" value="UniProtKB-KW"/>
</dbReference>
<proteinExistence type="predicted"/>
<sequence>MKPHVLVIDDEQAICASLTFALEDDYCITTTTDPKKGLQLIKKKPVDIVLLDMRIGSVNGLDVLLKIKKETPSPTVIMMTAYASIESSIEAIKRGAYYYIEKPINMEELHLLLMRAVEFTQMTSKLETLHEELEQRIGYENFLGKSKPMNHVFSMINRIKNIDSNVLILGESGTGKELVARSIHNTGKRKNAPLEIVNCAAIPETLLESELFGYEKGAFTGATERKEGKWVAANGGTLFLDEVSEMPLSIQAKLLRVLQEREVTPLGSNTKISLDVRIVCATNKKLEQMVKEGKFREDLYFRLNVIPILMPALRERKEDLPLLINHFIEKYCQEMNQDKKSLSASARRILQEYSYPGNVRELENIIEYSVALSTGDVIMDTDLPMNVQEQKPALFSTELDDNGNLLKIPIGVPMSEVEKQVIAATLNKFDWHRKKTAHALKISERTLRDKIKLYGIEKNKAEV</sequence>
<dbReference type="InterPro" id="IPR025662">
    <property type="entry name" value="Sigma_54_int_dom_ATP-bd_1"/>
</dbReference>
<dbReference type="PROSITE" id="PS00688">
    <property type="entry name" value="SIGMA54_INTERACT_3"/>
    <property type="match status" value="1"/>
</dbReference>
<dbReference type="InterPro" id="IPR009057">
    <property type="entry name" value="Homeodomain-like_sf"/>
</dbReference>
<dbReference type="Pfam" id="PF02954">
    <property type="entry name" value="HTH_8"/>
    <property type="match status" value="1"/>
</dbReference>
<dbReference type="InterPro" id="IPR003593">
    <property type="entry name" value="AAA+_ATPase"/>
</dbReference>
<dbReference type="Pfam" id="PF00072">
    <property type="entry name" value="Response_reg"/>
    <property type="match status" value="1"/>
</dbReference>
<dbReference type="PROSITE" id="PS00675">
    <property type="entry name" value="SIGMA54_INTERACT_1"/>
    <property type="match status" value="1"/>
</dbReference>
<dbReference type="PANTHER" id="PTHR32071">
    <property type="entry name" value="TRANSCRIPTIONAL REGULATORY PROTEIN"/>
    <property type="match status" value="1"/>
</dbReference>
<keyword evidence="3" id="KW-0805">Transcription regulation</keyword>
<dbReference type="AlphaFoldDB" id="A0A429X233"/>
<dbReference type="OrthoDB" id="9771372at2"/>
<dbReference type="Proteomes" id="UP000287296">
    <property type="component" value="Unassembled WGS sequence"/>
</dbReference>
<feature type="domain" description="Sigma-54 factor interaction" evidence="6">
    <location>
        <begin position="142"/>
        <end position="371"/>
    </location>
</feature>
<dbReference type="Proteomes" id="UP000680670">
    <property type="component" value="Unassembled WGS sequence"/>
</dbReference>
<evidence type="ECO:0000256" key="4">
    <source>
        <dbReference type="ARBA" id="ARBA00023163"/>
    </source>
</evidence>
<dbReference type="EMBL" id="BORJ01000007">
    <property type="protein sequence ID" value="GIN97091.1"/>
    <property type="molecule type" value="Genomic_DNA"/>
</dbReference>
<evidence type="ECO:0000259" key="7">
    <source>
        <dbReference type="PROSITE" id="PS50110"/>
    </source>
</evidence>
<evidence type="ECO:0000256" key="1">
    <source>
        <dbReference type="ARBA" id="ARBA00022741"/>
    </source>
</evidence>
<dbReference type="InterPro" id="IPR002078">
    <property type="entry name" value="Sigma_54_int"/>
</dbReference>
<reference evidence="8 11" key="2">
    <citation type="submission" date="2021-03" db="EMBL/GenBank/DDBJ databases">
        <title>Antimicrobial resistance genes in bacteria isolated from Japanese honey, and their potential for conferring macrolide and lincosamide resistance in the American foulbrood pathogen Paenibacillus larvae.</title>
        <authorList>
            <person name="Okamoto M."/>
            <person name="Kumagai M."/>
            <person name="Kanamori H."/>
            <person name="Takamatsu D."/>
        </authorList>
    </citation>
    <scope>NUCLEOTIDE SEQUENCE [LARGE SCALE GENOMIC DNA]</scope>
    <source>
        <strain evidence="8 11">J6TS1</strain>
    </source>
</reference>
<dbReference type="InterPro" id="IPR001789">
    <property type="entry name" value="Sig_transdc_resp-reg_receiver"/>
</dbReference>
<protein>
    <submittedName>
        <fullName evidence="8">Acetoacetate metabolism regulatory protein AtoC</fullName>
    </submittedName>
    <submittedName>
        <fullName evidence="9">Sigma-54-dependent Fis family transcriptional regulator</fullName>
    </submittedName>
</protein>
<keyword evidence="5" id="KW-0597">Phosphoprotein</keyword>
<dbReference type="InterPro" id="IPR025944">
    <property type="entry name" value="Sigma_54_int_dom_CS"/>
</dbReference>
<dbReference type="RefSeq" id="WP_120118529.1">
    <property type="nucleotide sequence ID" value="NZ_BORI01000004.1"/>
</dbReference>
<evidence type="ECO:0000313" key="9">
    <source>
        <dbReference type="EMBL" id="RST57526.1"/>
    </source>
</evidence>